<dbReference type="SUPFAM" id="SSF49879">
    <property type="entry name" value="SMAD/FHA domain"/>
    <property type="match status" value="1"/>
</dbReference>
<evidence type="ECO:0000313" key="2">
    <source>
        <dbReference type="EMBL" id="AKF06929.1"/>
    </source>
</evidence>
<reference evidence="2 3" key="1">
    <citation type="submission" date="2015-03" db="EMBL/GenBank/DDBJ databases">
        <title>Genome assembly of Sandaracinus amylolyticus DSM 53668.</title>
        <authorList>
            <person name="Sharma G."/>
            <person name="Subramanian S."/>
        </authorList>
    </citation>
    <scope>NUCLEOTIDE SEQUENCE [LARGE SCALE GENOMIC DNA]</scope>
    <source>
        <strain evidence="2 3">DSM 53668</strain>
    </source>
</reference>
<protein>
    <recommendedName>
        <fullName evidence="1">FHA domain-containing protein</fullName>
    </recommendedName>
</protein>
<dbReference type="KEGG" id="samy:DB32_004078"/>
<dbReference type="PROSITE" id="PS50006">
    <property type="entry name" value="FHA_DOMAIN"/>
    <property type="match status" value="1"/>
</dbReference>
<accession>A0A0F6SFH0</accession>
<dbReference type="InterPro" id="IPR008984">
    <property type="entry name" value="SMAD_FHA_dom_sf"/>
</dbReference>
<dbReference type="Gene3D" id="2.60.200.20">
    <property type="match status" value="1"/>
</dbReference>
<dbReference type="SMART" id="SM00240">
    <property type="entry name" value="FHA"/>
    <property type="match status" value="1"/>
</dbReference>
<dbReference type="CDD" id="cd00060">
    <property type="entry name" value="FHA"/>
    <property type="match status" value="1"/>
</dbReference>
<dbReference type="STRING" id="927083.DB32_004078"/>
<name>A0A0F6SFH0_9BACT</name>
<dbReference type="Pfam" id="PF00498">
    <property type="entry name" value="FHA"/>
    <property type="match status" value="1"/>
</dbReference>
<dbReference type="InterPro" id="IPR000253">
    <property type="entry name" value="FHA_dom"/>
</dbReference>
<evidence type="ECO:0000259" key="1">
    <source>
        <dbReference type="PROSITE" id="PS50006"/>
    </source>
</evidence>
<proteinExistence type="predicted"/>
<dbReference type="PANTHER" id="PTHR23308">
    <property type="entry name" value="NUCLEAR INHIBITOR OF PROTEIN PHOSPHATASE-1"/>
    <property type="match status" value="1"/>
</dbReference>
<feature type="domain" description="FHA" evidence="1">
    <location>
        <begin position="87"/>
        <end position="137"/>
    </location>
</feature>
<dbReference type="RefSeq" id="WP_053234206.1">
    <property type="nucleotide sequence ID" value="NZ_CP011125.1"/>
</dbReference>
<dbReference type="EMBL" id="CP011125">
    <property type="protein sequence ID" value="AKF06929.1"/>
    <property type="molecule type" value="Genomic_DNA"/>
</dbReference>
<dbReference type="AlphaFoldDB" id="A0A0F6SFH0"/>
<gene>
    <name evidence="2" type="ORF">DB32_004078</name>
</gene>
<evidence type="ECO:0000313" key="3">
    <source>
        <dbReference type="Proteomes" id="UP000034883"/>
    </source>
</evidence>
<sequence length="174" mass="19031">MQKLGSGIAFVGAIDLARNHEYAKLVELLGPAQLIGAPPTRVDEDDEWSFQTRAILRPELGARLGLELSRAFVFPVRKLRSTFADTILVGRASTSDVFVDDASISKLHARIRRQSDDAWTIADAGSTNGTALGTRAIDGEDTSLPYGTRLRIGKWSFRFERLDGTLAILRNGST</sequence>
<keyword evidence="3" id="KW-1185">Reference proteome</keyword>
<organism evidence="2 3">
    <name type="scientific">Sandaracinus amylolyticus</name>
    <dbReference type="NCBI Taxonomy" id="927083"/>
    <lineage>
        <taxon>Bacteria</taxon>
        <taxon>Pseudomonadati</taxon>
        <taxon>Myxococcota</taxon>
        <taxon>Polyangia</taxon>
        <taxon>Polyangiales</taxon>
        <taxon>Sandaracinaceae</taxon>
        <taxon>Sandaracinus</taxon>
    </lineage>
</organism>
<dbReference type="Proteomes" id="UP000034883">
    <property type="component" value="Chromosome"/>
</dbReference>
<dbReference type="OrthoDB" id="9815925at2"/>
<dbReference type="InterPro" id="IPR050923">
    <property type="entry name" value="Cell_Proc_Reg/RNA_Proc"/>
</dbReference>